<dbReference type="EMBL" id="LNXU01000019">
    <property type="protein sequence ID" value="KTC73654.1"/>
    <property type="molecule type" value="Genomic_DNA"/>
</dbReference>
<organism evidence="1 2">
    <name type="scientific">Legionella bozemanae</name>
    <name type="common">Fluoribacter bozemanae</name>
    <dbReference type="NCBI Taxonomy" id="447"/>
    <lineage>
        <taxon>Bacteria</taxon>
        <taxon>Pseudomonadati</taxon>
        <taxon>Pseudomonadota</taxon>
        <taxon>Gammaproteobacteria</taxon>
        <taxon>Legionellales</taxon>
        <taxon>Legionellaceae</taxon>
        <taxon>Legionella</taxon>
    </lineage>
</organism>
<dbReference type="Proteomes" id="UP000054695">
    <property type="component" value="Unassembled WGS sequence"/>
</dbReference>
<proteinExistence type="predicted"/>
<dbReference type="OrthoDB" id="5149141at2"/>
<sequence length="379" mass="44523">MTIKNASIEIIQALEELFHHIYSKTSLTQKQIYFLTLFYQMATNFVSLESLTLKHPLLIKEIHQINKKDFLRYSEQLLELSIKEDKLFDLPLWRETTIHLLNQLIANFKANYPEEKLEEKSDSLESDLAWREQNKIKNPLLNSVFNQTLREVRNWLLAKKYAPKCIFISYAWPLPEKSNEYWINSYLRALVNHLQELGVIVLIDFEKSRWGHGIQEHINKIKQTDAVVLIGTPSLYTKYHHMKYRMVQDEISEIIQSNIPLIPLLIMDSVSQSFPRCIARNLAIEDWRTGNYFDHLKDLLIHLYNLPRSKEFENIWKKLQKLSDSLTGSHPLLAPAAYRTLPWLEKKVFSTSSKSGRFFSSKPVEFATLPDHQNKISPP</sequence>
<keyword evidence="2" id="KW-1185">Reference proteome</keyword>
<dbReference type="InterPro" id="IPR035897">
    <property type="entry name" value="Toll_tir_struct_dom_sf"/>
</dbReference>
<comment type="caution">
    <text evidence="1">The sequence shown here is derived from an EMBL/GenBank/DDBJ whole genome shotgun (WGS) entry which is preliminary data.</text>
</comment>
<dbReference type="STRING" id="447.Lboz_2300"/>
<evidence type="ECO:0000313" key="2">
    <source>
        <dbReference type="Proteomes" id="UP000054695"/>
    </source>
</evidence>
<evidence type="ECO:0000313" key="1">
    <source>
        <dbReference type="EMBL" id="KTC73654.1"/>
    </source>
</evidence>
<reference evidence="1 2" key="1">
    <citation type="submission" date="2015-11" db="EMBL/GenBank/DDBJ databases">
        <title>Genomic analysis of 38 Legionella species identifies large and diverse effector repertoires.</title>
        <authorList>
            <person name="Burstein D."/>
            <person name="Amaro F."/>
            <person name="Zusman T."/>
            <person name="Lifshitz Z."/>
            <person name="Cohen O."/>
            <person name="Gilbert J.A."/>
            <person name="Pupko T."/>
            <person name="Shuman H.A."/>
            <person name="Segal G."/>
        </authorList>
    </citation>
    <scope>NUCLEOTIDE SEQUENCE [LARGE SCALE GENOMIC DNA]</scope>
    <source>
        <strain evidence="1 2">WIGA</strain>
    </source>
</reference>
<name>A0A0W0RRI8_LEGBO</name>
<accession>A0A0W0RRI8</accession>
<dbReference type="RefSeq" id="WP_115684285.1">
    <property type="nucleotide sequence ID" value="NZ_CAAAIY010000048.1"/>
</dbReference>
<gene>
    <name evidence="1" type="ORF">Lboz_2300</name>
</gene>
<protein>
    <submittedName>
        <fullName evidence="1">Uncharacterized protein</fullName>
    </submittedName>
</protein>
<dbReference type="GO" id="GO:0007165">
    <property type="term" value="P:signal transduction"/>
    <property type="evidence" value="ECO:0007669"/>
    <property type="project" value="InterPro"/>
</dbReference>
<dbReference type="AlphaFoldDB" id="A0A0W0RRI8"/>
<dbReference type="PATRIC" id="fig|447.4.peg.2436"/>
<dbReference type="Gene3D" id="3.40.50.10140">
    <property type="entry name" value="Toll/interleukin-1 receptor homology (TIR) domain"/>
    <property type="match status" value="1"/>
</dbReference>